<evidence type="ECO:0000313" key="2">
    <source>
        <dbReference type="Proteomes" id="UP000010798"/>
    </source>
</evidence>
<gene>
    <name evidence="1" type="ordered locus">Sinac_5810</name>
</gene>
<dbReference type="EMBL" id="CP003364">
    <property type="protein sequence ID" value="AGA29937.1"/>
    <property type="molecule type" value="Genomic_DNA"/>
</dbReference>
<dbReference type="InterPro" id="IPR006311">
    <property type="entry name" value="TAT_signal"/>
</dbReference>
<proteinExistence type="predicted"/>
<name>L0DL29_SINAD</name>
<dbReference type="InterPro" id="IPR010869">
    <property type="entry name" value="DUF1501"/>
</dbReference>
<dbReference type="SUPFAM" id="SSF53649">
    <property type="entry name" value="Alkaline phosphatase-like"/>
    <property type="match status" value="1"/>
</dbReference>
<keyword evidence="2" id="KW-1185">Reference proteome</keyword>
<dbReference type="RefSeq" id="WP_015249033.1">
    <property type="nucleotide sequence ID" value="NC_019892.1"/>
</dbReference>
<evidence type="ECO:0008006" key="3">
    <source>
        <dbReference type="Google" id="ProtNLM"/>
    </source>
</evidence>
<organism evidence="1 2">
    <name type="scientific">Singulisphaera acidiphila (strain ATCC BAA-1392 / DSM 18658 / VKM B-2454 / MOB10)</name>
    <dbReference type="NCBI Taxonomy" id="886293"/>
    <lineage>
        <taxon>Bacteria</taxon>
        <taxon>Pseudomonadati</taxon>
        <taxon>Planctomycetota</taxon>
        <taxon>Planctomycetia</taxon>
        <taxon>Isosphaerales</taxon>
        <taxon>Isosphaeraceae</taxon>
        <taxon>Singulisphaera</taxon>
    </lineage>
</organism>
<accession>L0DL29</accession>
<protein>
    <recommendedName>
        <fullName evidence="3">DUF1501 domain-containing protein</fullName>
    </recommendedName>
</protein>
<dbReference type="PROSITE" id="PS51318">
    <property type="entry name" value="TAT"/>
    <property type="match status" value="1"/>
</dbReference>
<dbReference type="InterPro" id="IPR017850">
    <property type="entry name" value="Alkaline_phosphatase_core_sf"/>
</dbReference>
<dbReference type="Pfam" id="PF07394">
    <property type="entry name" value="DUF1501"/>
    <property type="match status" value="1"/>
</dbReference>
<dbReference type="OrthoDB" id="127333at2"/>
<dbReference type="AlphaFoldDB" id="L0DL29"/>
<dbReference type="PANTHER" id="PTHR43737">
    <property type="entry name" value="BLL7424 PROTEIN"/>
    <property type="match status" value="1"/>
</dbReference>
<dbReference type="KEGG" id="saci:Sinac_5810"/>
<dbReference type="eggNOG" id="COG3119">
    <property type="taxonomic scope" value="Bacteria"/>
</dbReference>
<dbReference type="STRING" id="886293.Sinac_5810"/>
<evidence type="ECO:0000313" key="1">
    <source>
        <dbReference type="EMBL" id="AGA29937.1"/>
    </source>
</evidence>
<dbReference type="PANTHER" id="PTHR43737:SF1">
    <property type="entry name" value="DUF1501 DOMAIN-CONTAINING PROTEIN"/>
    <property type="match status" value="1"/>
</dbReference>
<reference evidence="1 2" key="1">
    <citation type="submission" date="2012-02" db="EMBL/GenBank/DDBJ databases">
        <title>Complete sequence of chromosome of Singulisphaera acidiphila DSM 18658.</title>
        <authorList>
            <consortium name="US DOE Joint Genome Institute (JGI-PGF)"/>
            <person name="Lucas S."/>
            <person name="Copeland A."/>
            <person name="Lapidus A."/>
            <person name="Glavina del Rio T."/>
            <person name="Dalin E."/>
            <person name="Tice H."/>
            <person name="Bruce D."/>
            <person name="Goodwin L."/>
            <person name="Pitluck S."/>
            <person name="Peters L."/>
            <person name="Ovchinnikova G."/>
            <person name="Chertkov O."/>
            <person name="Kyrpides N."/>
            <person name="Mavromatis K."/>
            <person name="Ivanova N."/>
            <person name="Brettin T."/>
            <person name="Detter J.C."/>
            <person name="Han C."/>
            <person name="Larimer F."/>
            <person name="Land M."/>
            <person name="Hauser L."/>
            <person name="Markowitz V."/>
            <person name="Cheng J.-F."/>
            <person name="Hugenholtz P."/>
            <person name="Woyke T."/>
            <person name="Wu D."/>
            <person name="Tindall B."/>
            <person name="Pomrenke H."/>
            <person name="Brambilla E."/>
            <person name="Klenk H.-P."/>
            <person name="Eisen J.A."/>
        </authorList>
    </citation>
    <scope>NUCLEOTIDE SEQUENCE [LARGE SCALE GENOMIC DNA]</scope>
    <source>
        <strain evidence="2">ATCC BAA-1392 / DSM 18658 / VKM B-2454 / MOB10</strain>
    </source>
</reference>
<dbReference type="HOGENOM" id="CLU_035908_0_0_0"/>
<dbReference type="Proteomes" id="UP000010798">
    <property type="component" value="Chromosome"/>
</dbReference>
<sequence>MTDERGSTGRLGCDGFRRLGMSRRGVLRAGALTMTGLGLPELFRRRAAAQTAAKNNGFGRARSCILIFQWGGPSQLDTWDPKPDAPADIRGEFGTIETRTPGVRISEHFPLLAAQSHRLSIIRSMSHDDPAHLSTAHRLLTGHLAPTPYSDAAGPSSNDWPHLGAILAKCRPSKGVMPQAVTMPWSVAHPAAPGGRAPGQHGGWLGKGFDPFGIEGDPNAPDFQVSGLGLPEGLTAERMVDRRVLFDALRDPGGLSGRSAGAWDGFQGRALDALASSQARAAFQVEREDPKIRDRYGRHIHGQSLLLARRLVEAGVGLVTVNWHNDGLNFWDTHGDNFNNLKNRLMPPADRGFAALLEDLDARGMLDETLVVWAGEFGRTPRITKGNAGREHWPRCYSAALAGSGVAGGTVYGASDRWAAYPARDPVSPDDLGATILHALGVNPATEVHDAVGRPLQVNTGSPLLSVFA</sequence>